<keyword evidence="4" id="KW-1185">Reference proteome</keyword>
<dbReference type="EMBL" id="AOMB01000031">
    <property type="protein sequence ID" value="EMA38091.1"/>
    <property type="molecule type" value="Genomic_DNA"/>
</dbReference>
<name>M0LXC2_9EURY</name>
<evidence type="ECO:0000256" key="2">
    <source>
        <dbReference type="SAM" id="Phobius"/>
    </source>
</evidence>
<feature type="transmembrane region" description="Helical" evidence="2">
    <location>
        <begin position="74"/>
        <end position="93"/>
    </location>
</feature>
<dbReference type="OrthoDB" id="214749at2157"/>
<keyword evidence="2" id="KW-0812">Transmembrane</keyword>
<feature type="compositionally biased region" description="Basic and acidic residues" evidence="1">
    <location>
        <begin position="228"/>
        <end position="250"/>
    </location>
</feature>
<organism evidence="3 4">
    <name type="scientific">Halococcus hamelinensis 100A6</name>
    <dbReference type="NCBI Taxonomy" id="1132509"/>
    <lineage>
        <taxon>Archaea</taxon>
        <taxon>Methanobacteriati</taxon>
        <taxon>Methanobacteriota</taxon>
        <taxon>Stenosarchaea group</taxon>
        <taxon>Halobacteria</taxon>
        <taxon>Halobacteriales</taxon>
        <taxon>Halococcaceae</taxon>
        <taxon>Halococcus</taxon>
    </lineage>
</organism>
<keyword evidence="2" id="KW-1133">Transmembrane helix</keyword>
<evidence type="ECO:0000256" key="1">
    <source>
        <dbReference type="SAM" id="MobiDB-lite"/>
    </source>
</evidence>
<feature type="region of interest" description="Disordered" evidence="1">
    <location>
        <begin position="216"/>
        <end position="250"/>
    </location>
</feature>
<proteinExistence type="predicted"/>
<comment type="caution">
    <text evidence="3">The sequence shown here is derived from an EMBL/GenBank/DDBJ whole genome shotgun (WGS) entry which is preliminary data.</text>
</comment>
<evidence type="ECO:0000313" key="4">
    <source>
        <dbReference type="Proteomes" id="UP000011566"/>
    </source>
</evidence>
<gene>
    <name evidence="3" type="ORF">C447_10190</name>
</gene>
<protein>
    <submittedName>
        <fullName evidence="3">Uncharacterized protein</fullName>
    </submittedName>
</protein>
<keyword evidence="2" id="KW-0472">Membrane</keyword>
<dbReference type="Proteomes" id="UP000011566">
    <property type="component" value="Unassembled WGS sequence"/>
</dbReference>
<reference evidence="3 4" key="1">
    <citation type="journal article" date="2014" name="PLoS Genet.">
        <title>Phylogenetically driven sequencing of extremely halophilic archaea reveals strategies for static and dynamic osmo-response.</title>
        <authorList>
            <person name="Becker E.A."/>
            <person name="Seitzer P.M."/>
            <person name="Tritt A."/>
            <person name="Larsen D."/>
            <person name="Krusor M."/>
            <person name="Yao A.I."/>
            <person name="Wu D."/>
            <person name="Madern D."/>
            <person name="Eisen J.A."/>
            <person name="Darling A.E."/>
            <person name="Facciotti M.T."/>
        </authorList>
    </citation>
    <scope>NUCLEOTIDE SEQUENCE [LARGE SCALE GENOMIC DNA]</scope>
    <source>
        <strain evidence="3 4">100A6</strain>
    </source>
</reference>
<sequence length="250" mass="28181">MDGGWGSFRTIDGSASVGDDALRIERSPRKFLRGQRTRWHDGGRKRQLVAVGKLLGFLLPLLFAIYQASAMLDTTIGTVAALSLALVALDPLHRLWKRTRSTRIELSTIERVALDETGRELRVTHDRAGRLARLDVRVRRWLSARGFSATDGTATETTLTLLTDDDVRAARTALRTRGIHVTVDSPEDENETETETEYHYEIRNGVVFCERCESQVSPNDRTCPSCERPLKVERTTEPDRRASREPAIEH</sequence>
<dbReference type="AlphaFoldDB" id="M0LXC2"/>
<accession>M0LXC2</accession>
<dbReference type="PATRIC" id="fig|1132509.6.peg.2300"/>
<feature type="transmembrane region" description="Helical" evidence="2">
    <location>
        <begin position="48"/>
        <end position="68"/>
    </location>
</feature>
<evidence type="ECO:0000313" key="3">
    <source>
        <dbReference type="EMBL" id="EMA38091.1"/>
    </source>
</evidence>
<dbReference type="RefSeq" id="WP_007693518.1">
    <property type="nucleotide sequence ID" value="NZ_AJRK01000428.1"/>
</dbReference>